<feature type="domain" description="HTH tetR-type" evidence="3">
    <location>
        <begin position="9"/>
        <end position="69"/>
    </location>
</feature>
<protein>
    <submittedName>
        <fullName evidence="4">TetR/AcrR family transcriptional regulator</fullName>
    </submittedName>
</protein>
<dbReference type="InterPro" id="IPR009057">
    <property type="entry name" value="Homeodomain-like_sf"/>
</dbReference>
<evidence type="ECO:0000256" key="2">
    <source>
        <dbReference type="PROSITE-ProRule" id="PRU00335"/>
    </source>
</evidence>
<dbReference type="Proteomes" id="UP000217918">
    <property type="component" value="Unassembled WGS sequence"/>
</dbReference>
<dbReference type="SUPFAM" id="SSF46689">
    <property type="entry name" value="Homeodomain-like"/>
    <property type="match status" value="1"/>
</dbReference>
<accession>A0A2A3TVD2</accession>
<evidence type="ECO:0000259" key="3">
    <source>
        <dbReference type="PROSITE" id="PS50977"/>
    </source>
</evidence>
<sequence length="187" mass="20823">MNLIMKSGVLTRETVLQQAETIVAQNGFSKLTYNGLARQCGVKPQSLYRYVDNIADVKSGVISLYIQQLTANIASQLTEDTGKTALLHGGVLFLTQTQMGISFADMVAGIVEFGENQQVRAALNDLRDMFGQYIEQVTTDPSQLEMNKRLYFEMCIGNIALFNTSTFPVDKGVQILQQNLKRVLELF</sequence>
<gene>
    <name evidence="4" type="ORF">CNR29_03215</name>
</gene>
<organism evidence="4 5">
    <name type="scientific">Levilactobacillus brevis</name>
    <name type="common">Lactobacillus brevis</name>
    <dbReference type="NCBI Taxonomy" id="1580"/>
    <lineage>
        <taxon>Bacteria</taxon>
        <taxon>Bacillati</taxon>
        <taxon>Bacillota</taxon>
        <taxon>Bacilli</taxon>
        <taxon>Lactobacillales</taxon>
        <taxon>Lactobacillaceae</taxon>
        <taxon>Levilactobacillus</taxon>
    </lineage>
</organism>
<dbReference type="PROSITE" id="PS50977">
    <property type="entry name" value="HTH_TETR_2"/>
    <property type="match status" value="1"/>
</dbReference>
<reference evidence="4 5" key="1">
    <citation type="submission" date="2017-09" db="EMBL/GenBank/DDBJ databases">
        <title>Genome sequence of Lactobacillus brevis D7.</title>
        <authorList>
            <person name="Kwon M.-S."/>
            <person name="Lim S.K."/>
            <person name="Choi H.-J."/>
        </authorList>
    </citation>
    <scope>NUCLEOTIDE SEQUENCE [LARGE SCALE GENOMIC DNA]</scope>
    <source>
        <strain evidence="4 5">D7</strain>
    </source>
</reference>
<evidence type="ECO:0000313" key="5">
    <source>
        <dbReference type="Proteomes" id="UP000217918"/>
    </source>
</evidence>
<dbReference type="GO" id="GO:0003677">
    <property type="term" value="F:DNA binding"/>
    <property type="evidence" value="ECO:0007669"/>
    <property type="project" value="UniProtKB-UniRule"/>
</dbReference>
<dbReference type="InterPro" id="IPR001647">
    <property type="entry name" value="HTH_TetR"/>
</dbReference>
<feature type="DNA-binding region" description="H-T-H motif" evidence="2">
    <location>
        <begin position="32"/>
        <end position="51"/>
    </location>
</feature>
<evidence type="ECO:0000313" key="4">
    <source>
        <dbReference type="EMBL" id="PBQ23074.1"/>
    </source>
</evidence>
<keyword evidence="1 2" id="KW-0238">DNA-binding</keyword>
<evidence type="ECO:0000256" key="1">
    <source>
        <dbReference type="ARBA" id="ARBA00023125"/>
    </source>
</evidence>
<proteinExistence type="predicted"/>
<comment type="caution">
    <text evidence="4">The sequence shown here is derived from an EMBL/GenBank/DDBJ whole genome shotgun (WGS) entry which is preliminary data.</text>
</comment>
<dbReference type="Gene3D" id="1.10.357.10">
    <property type="entry name" value="Tetracycline Repressor, domain 2"/>
    <property type="match status" value="1"/>
</dbReference>
<name>A0A2A3TVD2_LEVBR</name>
<dbReference type="AlphaFoldDB" id="A0A2A3TVD2"/>
<dbReference type="EMBL" id="NVYO01000001">
    <property type="protein sequence ID" value="PBQ23074.1"/>
    <property type="molecule type" value="Genomic_DNA"/>
</dbReference>